<reference evidence="6 7" key="1">
    <citation type="submission" date="2020-08" db="EMBL/GenBank/DDBJ databases">
        <title>Genomic Encyclopedia of Type Strains, Phase III (KMG-III): the genomes of soil and plant-associated and newly described type strains.</title>
        <authorList>
            <person name="Whitman W."/>
        </authorList>
    </citation>
    <scope>NUCLEOTIDE SEQUENCE [LARGE SCALE GENOMIC DNA]</scope>
    <source>
        <strain evidence="6 7">CECT 8840</strain>
    </source>
</reference>
<dbReference type="SUPFAM" id="SSF48498">
    <property type="entry name" value="Tetracyclin repressor-like, C-terminal domain"/>
    <property type="match status" value="1"/>
</dbReference>
<evidence type="ECO:0000313" key="6">
    <source>
        <dbReference type="EMBL" id="MBB4917293.1"/>
    </source>
</evidence>
<dbReference type="Pfam" id="PF14246">
    <property type="entry name" value="TetR_C_7"/>
    <property type="match status" value="1"/>
</dbReference>
<dbReference type="RefSeq" id="WP_184717414.1">
    <property type="nucleotide sequence ID" value="NZ_JACHJP010000004.1"/>
</dbReference>
<dbReference type="Pfam" id="PF00440">
    <property type="entry name" value="TetR_N"/>
    <property type="match status" value="1"/>
</dbReference>
<proteinExistence type="predicted"/>
<dbReference type="InterPro" id="IPR001647">
    <property type="entry name" value="HTH_TetR"/>
</dbReference>
<gene>
    <name evidence="6" type="ORF">FHS44_004401</name>
</gene>
<evidence type="ECO:0000256" key="1">
    <source>
        <dbReference type="ARBA" id="ARBA00023015"/>
    </source>
</evidence>
<dbReference type="Gene3D" id="1.10.357.10">
    <property type="entry name" value="Tetracycline Repressor, domain 2"/>
    <property type="match status" value="1"/>
</dbReference>
<dbReference type="InterPro" id="IPR050109">
    <property type="entry name" value="HTH-type_TetR-like_transc_reg"/>
</dbReference>
<dbReference type="PROSITE" id="PS01081">
    <property type="entry name" value="HTH_TETR_1"/>
    <property type="match status" value="1"/>
</dbReference>
<dbReference type="GO" id="GO:0000976">
    <property type="term" value="F:transcription cis-regulatory region binding"/>
    <property type="evidence" value="ECO:0007669"/>
    <property type="project" value="TreeGrafter"/>
</dbReference>
<dbReference type="InterPro" id="IPR023772">
    <property type="entry name" value="DNA-bd_HTH_TetR-type_CS"/>
</dbReference>
<feature type="DNA-binding region" description="H-T-H motif" evidence="4">
    <location>
        <begin position="35"/>
        <end position="54"/>
    </location>
</feature>
<dbReference type="GO" id="GO:0003700">
    <property type="term" value="F:DNA-binding transcription factor activity"/>
    <property type="evidence" value="ECO:0007669"/>
    <property type="project" value="TreeGrafter"/>
</dbReference>
<comment type="caution">
    <text evidence="6">The sequence shown here is derived from an EMBL/GenBank/DDBJ whole genome shotgun (WGS) entry which is preliminary data.</text>
</comment>
<keyword evidence="3" id="KW-0804">Transcription</keyword>
<dbReference type="InterPro" id="IPR009057">
    <property type="entry name" value="Homeodomain-like_sf"/>
</dbReference>
<evidence type="ECO:0000256" key="2">
    <source>
        <dbReference type="ARBA" id="ARBA00023125"/>
    </source>
</evidence>
<dbReference type="FunFam" id="1.10.10.60:FF:000141">
    <property type="entry name" value="TetR family transcriptional regulator"/>
    <property type="match status" value="1"/>
</dbReference>
<dbReference type="AlphaFoldDB" id="A0A7W7VP44"/>
<protein>
    <submittedName>
        <fullName evidence="6">AcrR family transcriptional regulator</fullName>
    </submittedName>
</protein>
<dbReference type="GO" id="GO:0045892">
    <property type="term" value="P:negative regulation of DNA-templated transcription"/>
    <property type="evidence" value="ECO:0007669"/>
    <property type="project" value="UniProtKB-ARBA"/>
</dbReference>
<dbReference type="InterPro" id="IPR039536">
    <property type="entry name" value="TetR_C_Proteobacteria"/>
</dbReference>
<evidence type="ECO:0000256" key="3">
    <source>
        <dbReference type="ARBA" id="ARBA00023163"/>
    </source>
</evidence>
<dbReference type="SUPFAM" id="SSF46689">
    <property type="entry name" value="Homeodomain-like"/>
    <property type="match status" value="1"/>
</dbReference>
<keyword evidence="7" id="KW-1185">Reference proteome</keyword>
<dbReference type="EMBL" id="JACHJP010000004">
    <property type="protein sequence ID" value="MBB4917293.1"/>
    <property type="molecule type" value="Genomic_DNA"/>
</dbReference>
<evidence type="ECO:0000256" key="4">
    <source>
        <dbReference type="PROSITE-ProRule" id="PRU00335"/>
    </source>
</evidence>
<dbReference type="PRINTS" id="PR00455">
    <property type="entry name" value="HTHTETR"/>
</dbReference>
<accession>A0A7W7VP44</accession>
<dbReference type="PANTHER" id="PTHR30055:SF146">
    <property type="entry name" value="HTH-TYPE TRANSCRIPTIONAL DUAL REGULATOR CECR"/>
    <property type="match status" value="1"/>
</dbReference>
<evidence type="ECO:0000313" key="7">
    <source>
        <dbReference type="Proteomes" id="UP000552644"/>
    </source>
</evidence>
<keyword evidence="1" id="KW-0805">Transcription regulation</keyword>
<sequence length="211" mass="23383">MTTSTRAEARSARKRQEILTAARSVFTAQGYVGTSMDAVAAAAGASKRTVYQYFADKEELFAGVVLDTVDRGYEYFRPAILALAEADDLETALRDHARMTLAGLMNPEILQMRRLVIAEAERFPAIGREYFERSWGRTLKLLAETFAKLTERGLLNTPDPERAAYMFTWLIVSIPTGRSAFLGDAAIGSPEELTDLADEGTRVFLAAFARR</sequence>
<evidence type="ECO:0000259" key="5">
    <source>
        <dbReference type="PROSITE" id="PS50977"/>
    </source>
</evidence>
<dbReference type="Proteomes" id="UP000552644">
    <property type="component" value="Unassembled WGS sequence"/>
</dbReference>
<keyword evidence="2 4" id="KW-0238">DNA-binding</keyword>
<name>A0A7W7VP44_9ACTN</name>
<dbReference type="PANTHER" id="PTHR30055">
    <property type="entry name" value="HTH-TYPE TRANSCRIPTIONAL REGULATOR RUTR"/>
    <property type="match status" value="1"/>
</dbReference>
<organism evidence="6 7">
    <name type="scientific">Streptosporangium saharense</name>
    <dbReference type="NCBI Taxonomy" id="1706840"/>
    <lineage>
        <taxon>Bacteria</taxon>
        <taxon>Bacillati</taxon>
        <taxon>Actinomycetota</taxon>
        <taxon>Actinomycetes</taxon>
        <taxon>Streptosporangiales</taxon>
        <taxon>Streptosporangiaceae</taxon>
        <taxon>Streptosporangium</taxon>
    </lineage>
</organism>
<dbReference type="InterPro" id="IPR036271">
    <property type="entry name" value="Tet_transcr_reg_TetR-rel_C_sf"/>
</dbReference>
<dbReference type="PROSITE" id="PS50977">
    <property type="entry name" value="HTH_TETR_2"/>
    <property type="match status" value="1"/>
</dbReference>
<feature type="domain" description="HTH tetR-type" evidence="5">
    <location>
        <begin position="12"/>
        <end position="72"/>
    </location>
</feature>